<dbReference type="Gene3D" id="1.10.12.10">
    <property type="entry name" value="Lyase 2-enoyl-coa Hydratase, Chain A, domain 2"/>
    <property type="match status" value="1"/>
</dbReference>
<dbReference type="InterPro" id="IPR014748">
    <property type="entry name" value="Enoyl-CoA_hydra_C"/>
</dbReference>
<dbReference type="PANTHER" id="PTHR43459">
    <property type="entry name" value="ENOYL-COA HYDRATASE"/>
    <property type="match status" value="1"/>
</dbReference>
<dbReference type="InterPro" id="IPR001753">
    <property type="entry name" value="Enoyl-CoA_hydra/iso"/>
</dbReference>
<dbReference type="RefSeq" id="WP_075700493.1">
    <property type="nucleotide sequence ID" value="NZ_CP074126.1"/>
</dbReference>
<accession>A0ABX8APS8</accession>
<comment type="similarity">
    <text evidence="1">Belongs to the enoyl-CoA hydratase/isomerase family.</text>
</comment>
<proteinExistence type="inferred from homology"/>
<dbReference type="Gene3D" id="3.90.226.10">
    <property type="entry name" value="2-enoyl-CoA Hydratase, Chain A, domain 1"/>
    <property type="match status" value="1"/>
</dbReference>
<dbReference type="PANTHER" id="PTHR43459:SF1">
    <property type="entry name" value="EG:BACN32G11.4 PROTEIN"/>
    <property type="match status" value="1"/>
</dbReference>
<dbReference type="CDD" id="cd06558">
    <property type="entry name" value="crotonase-like"/>
    <property type="match status" value="1"/>
</dbReference>
<dbReference type="Proteomes" id="UP000680706">
    <property type="component" value="Chromosome"/>
</dbReference>
<evidence type="ECO:0000256" key="1">
    <source>
        <dbReference type="ARBA" id="ARBA00005254"/>
    </source>
</evidence>
<name>A0ABX8APS8_9HYPH</name>
<organism evidence="2 3">
    <name type="scientific">Pseudovibrio brasiliensis</name>
    <dbReference type="NCBI Taxonomy" id="1898042"/>
    <lineage>
        <taxon>Bacteria</taxon>
        <taxon>Pseudomonadati</taxon>
        <taxon>Pseudomonadota</taxon>
        <taxon>Alphaproteobacteria</taxon>
        <taxon>Hyphomicrobiales</taxon>
        <taxon>Stappiaceae</taxon>
        <taxon>Pseudovibrio</taxon>
    </lineage>
</organism>
<keyword evidence="3" id="KW-1185">Reference proteome</keyword>
<dbReference type="GO" id="GO:0016853">
    <property type="term" value="F:isomerase activity"/>
    <property type="evidence" value="ECO:0007669"/>
    <property type="project" value="UniProtKB-KW"/>
</dbReference>
<dbReference type="Pfam" id="PF00378">
    <property type="entry name" value="ECH_1"/>
    <property type="match status" value="1"/>
</dbReference>
<keyword evidence="2" id="KW-0413">Isomerase</keyword>
<gene>
    <name evidence="2" type="ORF">KGB56_06765</name>
</gene>
<evidence type="ECO:0000313" key="2">
    <source>
        <dbReference type="EMBL" id="QUS57094.1"/>
    </source>
</evidence>
<dbReference type="InterPro" id="IPR011968">
    <property type="entry name" value="PaaB1"/>
</dbReference>
<evidence type="ECO:0000313" key="3">
    <source>
        <dbReference type="Proteomes" id="UP000680706"/>
    </source>
</evidence>
<dbReference type="EC" id="5.3.3.18" evidence="2"/>
<reference evidence="2 3" key="1">
    <citation type="journal article" date="2021" name="Angew. Chem. Int. Ed. Engl.">
        <title>A novel family of nonribosomal peptides modulate collective behavior in Pseudovibrio bacteria isolated from marine sponges.</title>
        <authorList>
            <person name="Ioca L.P."/>
            <person name="Dai Y."/>
            <person name="Kunakom S."/>
            <person name="Diaz-Espinosa J."/>
            <person name="Krunic A."/>
            <person name="Crnkovic C.M."/>
            <person name="Orjala J."/>
            <person name="Sanchez L.M."/>
            <person name="Ferreira A.G."/>
            <person name="Berlinck R.G.S."/>
            <person name="Eustaquio A.S."/>
        </authorList>
    </citation>
    <scope>NUCLEOTIDE SEQUENCE [LARGE SCALE GENOMIC DNA]</scope>
    <source>
        <strain evidence="2 3">Ab134</strain>
    </source>
</reference>
<protein>
    <submittedName>
        <fullName evidence="2">2-(1,2-epoxy-1,2-dihydrophenyl)acetyl-CoA isomerase</fullName>
        <ecNumber evidence="2">5.3.3.18</ecNumber>
    </submittedName>
</protein>
<dbReference type="InterPro" id="IPR029045">
    <property type="entry name" value="ClpP/crotonase-like_dom_sf"/>
</dbReference>
<dbReference type="EMBL" id="CP074126">
    <property type="protein sequence ID" value="QUS57094.1"/>
    <property type="molecule type" value="Genomic_DNA"/>
</dbReference>
<sequence length="276" mass="29489">MEGEIMSETTVISEQSILVDVKDTYHVITLNRPDKLNSFNDEMHRALYAALEAADADVNCRAILLTAAGKGFCAGQDLGDRVKPTPGSPPPDLTQTIGDFYNPLIRKLKSINMPIVCAVNGVAAGAGANIAMACDIVIASEKAKFIQAFAKIGLVPDSGGTYFLPRLVGSARARGLAMLGTPITAAQAEEWGMIWKCSSAETFLDEATAMVQELSVGPTIGLGLIKQALNASEGNTLDEQLDLERDYQGEAGRTPDYLEGVTAFMEKRAPKYSGKR</sequence>
<dbReference type="NCBIfam" id="TIGR02280">
    <property type="entry name" value="PaaB1"/>
    <property type="match status" value="1"/>
</dbReference>
<dbReference type="SUPFAM" id="SSF52096">
    <property type="entry name" value="ClpP/crotonase"/>
    <property type="match status" value="1"/>
</dbReference>